<dbReference type="InterPro" id="IPR001714">
    <property type="entry name" value="Pept_M24_MAP"/>
</dbReference>
<proteinExistence type="inferred from homology"/>
<dbReference type="CDD" id="cd01086">
    <property type="entry name" value="MetAP1"/>
    <property type="match status" value="1"/>
</dbReference>
<protein>
    <recommendedName>
        <fullName evidence="6">Methionine aminopeptidase</fullName>
        <ecNumber evidence="6">3.4.11.18</ecNumber>
    </recommendedName>
</protein>
<feature type="binding site" evidence="5">
    <location>
        <position position="169"/>
    </location>
    <ligand>
        <name>substrate</name>
    </ligand>
</feature>
<dbReference type="InterPro" id="IPR002467">
    <property type="entry name" value="Pept_M24A_MAP1"/>
</dbReference>
<dbReference type="InterPro" id="IPR036005">
    <property type="entry name" value="Creatinase/aminopeptidase-like"/>
</dbReference>
<dbReference type="Pfam" id="PF00557">
    <property type="entry name" value="Peptidase_M24"/>
    <property type="match status" value="1"/>
</dbReference>
<dbReference type="GO" id="GO:0006508">
    <property type="term" value="P:proteolysis"/>
    <property type="evidence" value="ECO:0007669"/>
    <property type="project" value="UniProtKB-KW"/>
</dbReference>
<sequence length="347" mass="38322">MALHLTSKNICRTVYNKHTLLTSNAKSFINPLQSIKSNEQLRGYSRRRSWFKAKKPAYDIVDLCEVGTRRSVPEFVPKPPYAATGIENEPESQIQILDAESVRCMRNSCSLAKILLDEVARHIKLGVTTDELDAIAHSTCINFGAYPSPLNYRGFPKSICTSVNNIACHGIPDSRKLKKGDIISVDISVFYNGFHGDCASTYFVNQPDPMAQKLVEVAQLCLLEGIKVCHHGQKFCAIGNTISNLAKSQGFSVIPAFCGHGISSSFHCSPNILHYENEEPGIMQKGMIFTIEPVICEGAPDIVILEDGWTASTEDNSRSAQFEHTILITEEGAEILTVPDKFKPQNS</sequence>
<feature type="binding site" evidence="5">
    <location>
        <position position="197"/>
    </location>
    <ligand>
        <name>a divalent metal cation</name>
        <dbReference type="ChEBI" id="CHEBI:60240"/>
        <label>1</label>
    </ligand>
</feature>
<keyword evidence="4 5" id="KW-0378">Hydrolase</keyword>
<comment type="function">
    <text evidence="6">Cotranslationally removes the N-terminal methionine from nascent proteins. The N-terminal methionine is often cleaved when the second residue in the primary sequence is small and uncharged (Met-Ala-, Cys, Gly, Pro, Ser, Thr, or Val).</text>
</comment>
<feature type="binding site" evidence="5">
    <location>
        <position position="186"/>
    </location>
    <ligand>
        <name>a divalent metal cation</name>
        <dbReference type="ChEBI" id="CHEBI:60240"/>
        <label>1</label>
    </ligand>
</feature>
<feature type="binding site" evidence="5">
    <location>
        <position position="267"/>
    </location>
    <ligand>
        <name>substrate</name>
    </ligand>
</feature>
<evidence type="ECO:0000256" key="2">
    <source>
        <dbReference type="ARBA" id="ARBA00022670"/>
    </source>
</evidence>
<name>A0AAV6UAS8_9ARAC</name>
<evidence type="ECO:0000256" key="3">
    <source>
        <dbReference type="ARBA" id="ARBA00022723"/>
    </source>
</evidence>
<evidence type="ECO:0000313" key="9">
    <source>
        <dbReference type="Proteomes" id="UP000827092"/>
    </source>
</evidence>
<gene>
    <name evidence="8" type="ORF">JTE90_017503</name>
</gene>
<keyword evidence="3 5" id="KW-0479">Metal-binding</keyword>
<dbReference type="InterPro" id="IPR000994">
    <property type="entry name" value="Pept_M24"/>
</dbReference>
<feature type="binding site" evidence="5">
    <location>
        <position position="323"/>
    </location>
    <ligand>
        <name>a divalent metal cation</name>
        <dbReference type="ChEBI" id="CHEBI:60240"/>
        <label>2</label>
        <note>catalytic</note>
    </ligand>
</feature>
<comment type="catalytic activity">
    <reaction evidence="5 6">
        <text>Release of N-terminal amino acids, preferentially methionine, from peptides and arylamides.</text>
        <dbReference type="EC" id="3.4.11.18"/>
    </reaction>
</comment>
<dbReference type="Proteomes" id="UP000827092">
    <property type="component" value="Unassembled WGS sequence"/>
</dbReference>
<feature type="binding site" evidence="5">
    <location>
        <position position="260"/>
    </location>
    <ligand>
        <name>a divalent metal cation</name>
        <dbReference type="ChEBI" id="CHEBI:60240"/>
        <label>2</label>
        <note>catalytic</note>
    </ligand>
</feature>
<comment type="caution">
    <text evidence="8">The sequence shown here is derived from an EMBL/GenBank/DDBJ whole genome shotgun (WGS) entry which is preliminary data.</text>
</comment>
<accession>A0AAV6UAS8</accession>
<evidence type="ECO:0000256" key="6">
    <source>
        <dbReference type="RuleBase" id="RU003653"/>
    </source>
</evidence>
<organism evidence="8 9">
    <name type="scientific">Oedothorax gibbosus</name>
    <dbReference type="NCBI Taxonomy" id="931172"/>
    <lineage>
        <taxon>Eukaryota</taxon>
        <taxon>Metazoa</taxon>
        <taxon>Ecdysozoa</taxon>
        <taxon>Arthropoda</taxon>
        <taxon>Chelicerata</taxon>
        <taxon>Arachnida</taxon>
        <taxon>Araneae</taxon>
        <taxon>Araneomorphae</taxon>
        <taxon>Entelegynae</taxon>
        <taxon>Araneoidea</taxon>
        <taxon>Linyphiidae</taxon>
        <taxon>Erigoninae</taxon>
        <taxon>Oedothorax</taxon>
    </lineage>
</organism>
<feature type="binding site" evidence="5">
    <location>
        <position position="197"/>
    </location>
    <ligand>
        <name>a divalent metal cation</name>
        <dbReference type="ChEBI" id="CHEBI:60240"/>
        <label>2</label>
        <note>catalytic</note>
    </ligand>
</feature>
<dbReference type="Gene3D" id="3.90.230.10">
    <property type="entry name" value="Creatinase/methionine aminopeptidase superfamily"/>
    <property type="match status" value="1"/>
</dbReference>
<keyword evidence="1 5" id="KW-0031">Aminopeptidase</keyword>
<dbReference type="GO" id="GO:0004239">
    <property type="term" value="F:initiator methionyl aminopeptidase activity"/>
    <property type="evidence" value="ECO:0007669"/>
    <property type="project" value="UniProtKB-UniRule"/>
</dbReference>
<evidence type="ECO:0000259" key="7">
    <source>
        <dbReference type="Pfam" id="PF00557"/>
    </source>
</evidence>
<dbReference type="GO" id="GO:0046872">
    <property type="term" value="F:metal ion binding"/>
    <property type="evidence" value="ECO:0007669"/>
    <property type="project" value="UniProtKB-UniRule"/>
</dbReference>
<keyword evidence="9" id="KW-1185">Reference proteome</keyword>
<dbReference type="PRINTS" id="PR00599">
    <property type="entry name" value="MAPEPTIDASE"/>
</dbReference>
<dbReference type="EMBL" id="JAFNEN010000521">
    <property type="protein sequence ID" value="KAG8181334.1"/>
    <property type="molecule type" value="Genomic_DNA"/>
</dbReference>
<keyword evidence="2 5" id="KW-0645">Protease</keyword>
<dbReference type="EC" id="3.4.11.18" evidence="6"/>
<comment type="cofactor">
    <cofactor evidence="5">
        <name>Co(2+)</name>
        <dbReference type="ChEBI" id="CHEBI:48828"/>
    </cofactor>
    <cofactor evidence="5">
        <name>Zn(2+)</name>
        <dbReference type="ChEBI" id="CHEBI:29105"/>
    </cofactor>
    <cofactor evidence="5">
        <name>Mn(2+)</name>
        <dbReference type="ChEBI" id="CHEBI:29035"/>
    </cofactor>
    <cofactor evidence="5">
        <name>Fe(2+)</name>
        <dbReference type="ChEBI" id="CHEBI:29033"/>
    </cofactor>
    <text evidence="5">Binds 2 divalent metal cations per subunit. Has a high-affinity and a low affinity metal-binding site. The true nature of the physiological cofactor is under debate. The enzyme is active with cobalt, zinc, manganese or divalent iron ions. Most likely, methionine aminopeptidases function as mononuclear Fe(2+)-metalloproteases under physiological conditions, and the catalytically relevant metal-binding site has been assigned to the histidine-containing high-affinity site.</text>
</comment>
<dbReference type="PANTHER" id="PTHR43330:SF8">
    <property type="entry name" value="METHIONINE AMINOPEPTIDASE 1D, MITOCHONDRIAL"/>
    <property type="match status" value="1"/>
</dbReference>
<dbReference type="SUPFAM" id="SSF55920">
    <property type="entry name" value="Creatinase/aminopeptidase"/>
    <property type="match status" value="1"/>
</dbReference>
<dbReference type="PROSITE" id="PS00680">
    <property type="entry name" value="MAP_1"/>
    <property type="match status" value="1"/>
</dbReference>
<evidence type="ECO:0000313" key="8">
    <source>
        <dbReference type="EMBL" id="KAG8181334.1"/>
    </source>
</evidence>
<comment type="similarity">
    <text evidence="5">Belongs to the peptidase M24A family. Methionine aminopeptidase type 1 subfamily.</text>
</comment>
<dbReference type="AlphaFoldDB" id="A0AAV6UAS8"/>
<dbReference type="HAMAP" id="MF_01974">
    <property type="entry name" value="MetAP_1"/>
    <property type="match status" value="1"/>
</dbReference>
<evidence type="ECO:0000256" key="4">
    <source>
        <dbReference type="ARBA" id="ARBA00022801"/>
    </source>
</evidence>
<feature type="domain" description="Peptidase M24" evidence="7">
    <location>
        <begin position="104"/>
        <end position="330"/>
    </location>
</feature>
<evidence type="ECO:0000256" key="1">
    <source>
        <dbReference type="ARBA" id="ARBA00022438"/>
    </source>
</evidence>
<feature type="binding site" evidence="5">
    <location>
        <position position="323"/>
    </location>
    <ligand>
        <name>a divalent metal cation</name>
        <dbReference type="ChEBI" id="CHEBI:60240"/>
        <label>1</label>
    </ligand>
</feature>
<dbReference type="GO" id="GO:0070006">
    <property type="term" value="F:metalloaminopeptidase activity"/>
    <property type="evidence" value="ECO:0007669"/>
    <property type="project" value="UniProtKB-UniRule"/>
</dbReference>
<dbReference type="PANTHER" id="PTHR43330">
    <property type="entry name" value="METHIONINE AMINOPEPTIDASE"/>
    <property type="match status" value="1"/>
</dbReference>
<reference evidence="8 9" key="1">
    <citation type="journal article" date="2022" name="Nat. Ecol. Evol.">
        <title>A masculinizing supergene underlies an exaggerated male reproductive morph in a spider.</title>
        <authorList>
            <person name="Hendrickx F."/>
            <person name="De Corte Z."/>
            <person name="Sonet G."/>
            <person name="Van Belleghem S.M."/>
            <person name="Kostlbacher S."/>
            <person name="Vangestel C."/>
        </authorList>
    </citation>
    <scope>NUCLEOTIDE SEQUENCE [LARGE SCALE GENOMIC DNA]</scope>
    <source>
        <strain evidence="8">W744_W776</strain>
    </source>
</reference>
<dbReference type="NCBIfam" id="TIGR00500">
    <property type="entry name" value="met_pdase_I"/>
    <property type="match status" value="1"/>
</dbReference>
<evidence type="ECO:0000256" key="5">
    <source>
        <dbReference type="HAMAP-Rule" id="MF_03174"/>
    </source>
</evidence>
<feature type="binding site" evidence="5">
    <location>
        <position position="292"/>
    </location>
    <ligand>
        <name>a divalent metal cation</name>
        <dbReference type="ChEBI" id="CHEBI:60240"/>
        <label>2</label>
        <note>catalytic</note>
    </ligand>
</feature>